<keyword evidence="2" id="KW-1185">Reference proteome</keyword>
<accession>A0ABD0LCX1</accession>
<gene>
    <name evidence="1" type="ORF">BaRGS_00011552</name>
</gene>
<reference evidence="1 2" key="1">
    <citation type="journal article" date="2023" name="Sci. Data">
        <title>Genome assembly of the Korean intertidal mud-creeper Batillaria attramentaria.</title>
        <authorList>
            <person name="Patra A.K."/>
            <person name="Ho P.T."/>
            <person name="Jun S."/>
            <person name="Lee S.J."/>
            <person name="Kim Y."/>
            <person name="Won Y.J."/>
        </authorList>
    </citation>
    <scope>NUCLEOTIDE SEQUENCE [LARGE SCALE GENOMIC DNA]</scope>
    <source>
        <strain evidence="1">Wonlab-2016</strain>
    </source>
</reference>
<dbReference type="PANTHER" id="PTHR14330">
    <property type="entry name" value="A-KINASE-INTERACTING PROTEIN 1"/>
    <property type="match status" value="1"/>
</dbReference>
<sequence>MWRNKRQALSHLLPRLCIRSKGAYIGTVELQDCVRIVEILASVFREPACQSAPPLLGDGWAESALERSARVGRATYLRAAGRKPAFGSQWAESTLEHSSRVVHDTYVKAAQRRVDWPVLKESTRIQRHHTSLEGAYRSTMDSLAMISRQCREYYQSCEPCELNDADTQHCNNFHKHRDVPKPKKFSSGNPFQHVECVTVSVPPGSYAVSAGPWDSPPVRTDVVSVHDGGSVCLDFLW</sequence>
<dbReference type="InterPro" id="IPR033214">
    <property type="entry name" value="AKIP1"/>
</dbReference>
<proteinExistence type="predicted"/>
<organism evidence="1 2">
    <name type="scientific">Batillaria attramentaria</name>
    <dbReference type="NCBI Taxonomy" id="370345"/>
    <lineage>
        <taxon>Eukaryota</taxon>
        <taxon>Metazoa</taxon>
        <taxon>Spiralia</taxon>
        <taxon>Lophotrochozoa</taxon>
        <taxon>Mollusca</taxon>
        <taxon>Gastropoda</taxon>
        <taxon>Caenogastropoda</taxon>
        <taxon>Sorbeoconcha</taxon>
        <taxon>Cerithioidea</taxon>
        <taxon>Batillariidae</taxon>
        <taxon>Batillaria</taxon>
    </lineage>
</organism>
<dbReference type="Proteomes" id="UP001519460">
    <property type="component" value="Unassembled WGS sequence"/>
</dbReference>
<dbReference type="PANTHER" id="PTHR14330:SF2">
    <property type="entry name" value="A-KINASE-INTERACTING PROTEIN 1"/>
    <property type="match status" value="1"/>
</dbReference>
<dbReference type="EMBL" id="JACVVK020000060">
    <property type="protein sequence ID" value="KAK7497258.1"/>
    <property type="molecule type" value="Genomic_DNA"/>
</dbReference>
<protein>
    <submittedName>
        <fullName evidence="1">Uncharacterized protein</fullName>
    </submittedName>
</protein>
<dbReference type="AlphaFoldDB" id="A0ABD0LCX1"/>
<name>A0ABD0LCX1_9CAEN</name>
<comment type="caution">
    <text evidence="1">The sequence shown here is derived from an EMBL/GenBank/DDBJ whole genome shotgun (WGS) entry which is preliminary data.</text>
</comment>
<evidence type="ECO:0000313" key="2">
    <source>
        <dbReference type="Proteomes" id="UP001519460"/>
    </source>
</evidence>
<evidence type="ECO:0000313" key="1">
    <source>
        <dbReference type="EMBL" id="KAK7497258.1"/>
    </source>
</evidence>